<feature type="domain" description="EF-hand" evidence="3">
    <location>
        <begin position="4"/>
        <end position="39"/>
    </location>
</feature>
<dbReference type="InterPro" id="IPR002048">
    <property type="entry name" value="EF_hand_dom"/>
</dbReference>
<reference evidence="4" key="1">
    <citation type="journal article" date="2020" name="Fungal Divers.">
        <title>Resolving the Mortierellaceae phylogeny through synthesis of multi-gene phylogenetics and phylogenomics.</title>
        <authorList>
            <person name="Vandepol N."/>
            <person name="Liber J."/>
            <person name="Desiro A."/>
            <person name="Na H."/>
            <person name="Kennedy M."/>
            <person name="Barry K."/>
            <person name="Grigoriev I.V."/>
            <person name="Miller A.N."/>
            <person name="O'Donnell K."/>
            <person name="Stajich J.E."/>
            <person name="Bonito G."/>
        </authorList>
    </citation>
    <scope>NUCLEOTIDE SEQUENCE</scope>
    <source>
        <strain evidence="4">REB-010B</strain>
    </source>
</reference>
<comment type="caution">
    <text evidence="4">The sequence shown here is derived from an EMBL/GenBank/DDBJ whole genome shotgun (WGS) entry which is preliminary data.</text>
</comment>
<gene>
    <name evidence="4" type="ORF">BGZ99_001226</name>
</gene>
<evidence type="ECO:0000256" key="2">
    <source>
        <dbReference type="ARBA" id="ARBA00022837"/>
    </source>
</evidence>
<dbReference type="PROSITE" id="PS50222">
    <property type="entry name" value="EF_HAND_2"/>
    <property type="match status" value="3"/>
</dbReference>
<dbReference type="SUPFAM" id="SSF47473">
    <property type="entry name" value="EF-hand"/>
    <property type="match status" value="1"/>
</dbReference>
<accession>A0A9P6RYP5</accession>
<dbReference type="OrthoDB" id="26525at2759"/>
<dbReference type="EMBL" id="JAAAIP010000013">
    <property type="protein sequence ID" value="KAG0329619.1"/>
    <property type="molecule type" value="Genomic_DNA"/>
</dbReference>
<feature type="domain" description="EF-hand" evidence="3">
    <location>
        <begin position="86"/>
        <end position="121"/>
    </location>
</feature>
<organism evidence="4 5">
    <name type="scientific">Dissophora globulifera</name>
    <dbReference type="NCBI Taxonomy" id="979702"/>
    <lineage>
        <taxon>Eukaryota</taxon>
        <taxon>Fungi</taxon>
        <taxon>Fungi incertae sedis</taxon>
        <taxon>Mucoromycota</taxon>
        <taxon>Mortierellomycotina</taxon>
        <taxon>Mortierellomycetes</taxon>
        <taxon>Mortierellales</taxon>
        <taxon>Mortierellaceae</taxon>
        <taxon>Dissophora</taxon>
    </lineage>
</organism>
<dbReference type="AlphaFoldDB" id="A0A9P6RYP5"/>
<sequence>MSEIRAEEVKQAFALFDPQNTGRIEPQVFHKFVNASTPHLPPALFFRLRTLGDERLKATIRIPNHAVDLKQFTDLVNRYNQDEHKDPEEPYRRAFESMNKDGSGHLSTQELKAALDSFLGPNVLSEADVDEIITEGDVSGDGRISIEEFLKILHKSEKRHRGEPVL</sequence>
<name>A0A9P6RYP5_9FUNG</name>
<dbReference type="CDD" id="cd00051">
    <property type="entry name" value="EFh"/>
    <property type="match status" value="1"/>
</dbReference>
<protein>
    <recommendedName>
        <fullName evidence="3">EF-hand domain-containing protein</fullName>
    </recommendedName>
</protein>
<evidence type="ECO:0000256" key="1">
    <source>
        <dbReference type="ARBA" id="ARBA00022737"/>
    </source>
</evidence>
<feature type="domain" description="EF-hand" evidence="3">
    <location>
        <begin position="124"/>
        <end position="159"/>
    </location>
</feature>
<keyword evidence="1" id="KW-0677">Repeat</keyword>
<dbReference type="PANTHER" id="PTHR23050">
    <property type="entry name" value="CALCIUM BINDING PROTEIN"/>
    <property type="match status" value="1"/>
</dbReference>
<dbReference type="GO" id="GO:0005509">
    <property type="term" value="F:calcium ion binding"/>
    <property type="evidence" value="ECO:0007669"/>
    <property type="project" value="InterPro"/>
</dbReference>
<dbReference type="Proteomes" id="UP000738325">
    <property type="component" value="Unassembled WGS sequence"/>
</dbReference>
<proteinExistence type="predicted"/>
<dbReference type="FunFam" id="1.10.238.10:FF:000003">
    <property type="entry name" value="Calmodulin A"/>
    <property type="match status" value="1"/>
</dbReference>
<dbReference type="InterPro" id="IPR050145">
    <property type="entry name" value="Centrin_CML-like"/>
</dbReference>
<dbReference type="PROSITE" id="PS00018">
    <property type="entry name" value="EF_HAND_1"/>
    <property type="match status" value="1"/>
</dbReference>
<evidence type="ECO:0000259" key="3">
    <source>
        <dbReference type="PROSITE" id="PS50222"/>
    </source>
</evidence>
<keyword evidence="5" id="KW-1185">Reference proteome</keyword>
<dbReference type="InterPro" id="IPR011992">
    <property type="entry name" value="EF-hand-dom_pair"/>
</dbReference>
<dbReference type="InterPro" id="IPR018247">
    <property type="entry name" value="EF_Hand_1_Ca_BS"/>
</dbReference>
<keyword evidence="2" id="KW-0106">Calcium</keyword>
<dbReference type="SMART" id="SM00054">
    <property type="entry name" value="EFh"/>
    <property type="match status" value="3"/>
</dbReference>
<evidence type="ECO:0000313" key="5">
    <source>
        <dbReference type="Proteomes" id="UP000738325"/>
    </source>
</evidence>
<dbReference type="Pfam" id="PF13499">
    <property type="entry name" value="EF-hand_7"/>
    <property type="match status" value="1"/>
</dbReference>
<dbReference type="Gene3D" id="1.10.238.10">
    <property type="entry name" value="EF-hand"/>
    <property type="match status" value="1"/>
</dbReference>
<evidence type="ECO:0000313" key="4">
    <source>
        <dbReference type="EMBL" id="KAG0329619.1"/>
    </source>
</evidence>